<feature type="signal peptide" evidence="2">
    <location>
        <begin position="1"/>
        <end position="24"/>
    </location>
</feature>
<keyword evidence="4" id="KW-1185">Reference proteome</keyword>
<dbReference type="AlphaFoldDB" id="A0A2N3XSH5"/>
<comment type="caution">
    <text evidence="3">The sequence shown here is derived from an EMBL/GenBank/DDBJ whole genome shotgun (WGS) entry which is preliminary data.</text>
</comment>
<reference evidence="3" key="1">
    <citation type="submission" date="2017-12" db="EMBL/GenBank/DDBJ databases">
        <title>Sequencing the genomes of 1000 Actinobacteria strains.</title>
        <authorList>
            <person name="Klenk H.-P."/>
        </authorList>
    </citation>
    <scope>NUCLEOTIDE SEQUENCE [LARGE SCALE GENOMIC DNA]</scope>
    <source>
        <strain evidence="3">DSM 44228</strain>
    </source>
</reference>
<gene>
    <name evidence="3" type="ORF">A8926_1086</name>
</gene>
<evidence type="ECO:0000313" key="3">
    <source>
        <dbReference type="EMBL" id="PKW13550.1"/>
    </source>
</evidence>
<evidence type="ECO:0000256" key="2">
    <source>
        <dbReference type="SAM" id="SignalP"/>
    </source>
</evidence>
<keyword evidence="2" id="KW-0732">Signal</keyword>
<feature type="compositionally biased region" description="Low complexity" evidence="1">
    <location>
        <begin position="73"/>
        <end position="83"/>
    </location>
</feature>
<name>A0A2N3XSH5_SACSN</name>
<feature type="chain" id="PRO_5015008191" description="Secreted protein" evidence="2">
    <location>
        <begin position="25"/>
        <end position="83"/>
    </location>
</feature>
<feature type="compositionally biased region" description="Polar residues" evidence="1">
    <location>
        <begin position="34"/>
        <end position="53"/>
    </location>
</feature>
<dbReference type="EMBL" id="PJNB01000001">
    <property type="protein sequence ID" value="PKW13550.1"/>
    <property type="molecule type" value="Genomic_DNA"/>
</dbReference>
<evidence type="ECO:0008006" key="5">
    <source>
        <dbReference type="Google" id="ProtNLM"/>
    </source>
</evidence>
<protein>
    <recommendedName>
        <fullName evidence="5">Secreted protein</fullName>
    </recommendedName>
</protein>
<organism evidence="3 4">
    <name type="scientific">Saccharopolyspora spinosa</name>
    <dbReference type="NCBI Taxonomy" id="60894"/>
    <lineage>
        <taxon>Bacteria</taxon>
        <taxon>Bacillati</taxon>
        <taxon>Actinomycetota</taxon>
        <taxon>Actinomycetes</taxon>
        <taxon>Pseudonocardiales</taxon>
        <taxon>Pseudonocardiaceae</taxon>
        <taxon>Saccharopolyspora</taxon>
    </lineage>
</organism>
<evidence type="ECO:0000313" key="4">
    <source>
        <dbReference type="Proteomes" id="UP000233786"/>
    </source>
</evidence>
<evidence type="ECO:0000256" key="1">
    <source>
        <dbReference type="SAM" id="MobiDB-lite"/>
    </source>
</evidence>
<dbReference type="RefSeq" id="WP_010313326.1">
    <property type="nucleotide sequence ID" value="NZ_CP061007.1"/>
</dbReference>
<dbReference type="Proteomes" id="UP000233786">
    <property type="component" value="Unassembled WGS sequence"/>
</dbReference>
<feature type="region of interest" description="Disordered" evidence="1">
    <location>
        <begin position="33"/>
        <end position="83"/>
    </location>
</feature>
<sequence length="83" mass="8308">MRRFIVGVLFTGLCGLGSAGIAAAKEAPFDPASLLQQMTSQNATSGQNGTSEEGASASSVAHSDDDSPAQTHAQGQDAQGQDG</sequence>
<accession>A0A2N3XSH5</accession>
<proteinExistence type="predicted"/>